<keyword evidence="1" id="KW-0694">RNA-binding</keyword>
<dbReference type="Proteomes" id="UP000018227">
    <property type="component" value="Unassembled WGS sequence"/>
</dbReference>
<protein>
    <submittedName>
        <fullName evidence="3">S4 domain protein</fullName>
    </submittedName>
</protein>
<dbReference type="Gene3D" id="3.10.290.10">
    <property type="entry name" value="RNA-binding S4 domain"/>
    <property type="match status" value="1"/>
</dbReference>
<dbReference type="GO" id="GO:0003723">
    <property type="term" value="F:RNA binding"/>
    <property type="evidence" value="ECO:0007669"/>
    <property type="project" value="UniProtKB-KW"/>
</dbReference>
<feature type="domain" description="RNA-binding S4" evidence="2">
    <location>
        <begin position="186"/>
        <end position="242"/>
    </location>
</feature>
<dbReference type="STRING" id="592026.GCWU0000282_000109"/>
<evidence type="ECO:0000313" key="3">
    <source>
        <dbReference type="EMBL" id="ESL04722.1"/>
    </source>
</evidence>
<dbReference type="InterPro" id="IPR002942">
    <property type="entry name" value="S4_RNA-bd"/>
</dbReference>
<dbReference type="Pfam" id="PF17774">
    <property type="entry name" value="YlmH_RBD"/>
    <property type="match status" value="1"/>
</dbReference>
<comment type="caution">
    <text evidence="3">The sequence shown here is derived from an EMBL/GenBank/DDBJ whole genome shotgun (WGS) entry which is preliminary data.</text>
</comment>
<dbReference type="SUPFAM" id="SSF55174">
    <property type="entry name" value="Alpha-L RNA-binding motif"/>
    <property type="match status" value="1"/>
</dbReference>
<gene>
    <name evidence="3" type="ORF">GCWU0000282_000109</name>
</gene>
<reference evidence="3 4" key="1">
    <citation type="submission" date="2013-06" db="EMBL/GenBank/DDBJ databases">
        <authorList>
            <person name="Weinstock G."/>
            <person name="Sodergren E."/>
            <person name="Clifton S."/>
            <person name="Fulton L."/>
            <person name="Fulton B."/>
            <person name="Courtney L."/>
            <person name="Fronick C."/>
            <person name="Harrison M."/>
            <person name="Strong C."/>
            <person name="Farmer C."/>
            <person name="Delahaunty K."/>
            <person name="Markovic C."/>
            <person name="Hall O."/>
            <person name="Minx P."/>
            <person name="Tomlinson C."/>
            <person name="Mitreva M."/>
            <person name="Nelson J."/>
            <person name="Hou S."/>
            <person name="Wollam A."/>
            <person name="Pepin K.H."/>
            <person name="Johnson M."/>
            <person name="Bhonagiri V."/>
            <person name="Nash W.E."/>
            <person name="Warren W."/>
            <person name="Chinwalla A."/>
            <person name="Mardis E.R."/>
            <person name="Wilson R.K."/>
        </authorList>
    </citation>
    <scope>NUCLEOTIDE SEQUENCE [LARGE SCALE GENOMIC DNA]</scope>
    <source>
        <strain evidence="3 4">ATCC 51271</strain>
    </source>
</reference>
<keyword evidence="4" id="KW-1185">Reference proteome</keyword>
<dbReference type="CDD" id="cd00165">
    <property type="entry name" value="S4"/>
    <property type="match status" value="1"/>
</dbReference>
<dbReference type="Gene3D" id="3.30.1370.160">
    <property type="match status" value="1"/>
</dbReference>
<evidence type="ECO:0000256" key="1">
    <source>
        <dbReference type="PROSITE-ProRule" id="PRU00182"/>
    </source>
</evidence>
<dbReference type="InterPro" id="IPR040591">
    <property type="entry name" value="RqcP2_RBD"/>
</dbReference>
<name>V2Y9E1_9FIRM</name>
<evidence type="ECO:0000259" key="2">
    <source>
        <dbReference type="SMART" id="SM00363"/>
    </source>
</evidence>
<dbReference type="HOGENOM" id="CLU_075687_1_0_9"/>
<sequence>MVSNMDKEDNLVFRHLLDLAKVSHAGDISVFSDFLNVREVAVLKRQVADLPVGRFFIFGGIEDAERVMVCFPSSYEEREDIDFPISCIEIQIKSSKFESNSLTHRDFLGAILGVGIDRKLIGDIYTVSEDKSVVKAFVLCQNKITDFLISELHQIGRCQVSCTKVETTDIMSVRRIEDKYGTVPSLRLDVIIGEALNLSRTKVKALIDSDKVAVNSAQISSSHYQVMPKDIISVRGFGKFIFYESLGRTKKDRIQIHLGKYC</sequence>
<dbReference type="InterPro" id="IPR036986">
    <property type="entry name" value="S4_RNA-bd_sf"/>
</dbReference>
<evidence type="ECO:0000313" key="4">
    <source>
        <dbReference type="Proteomes" id="UP000018227"/>
    </source>
</evidence>
<dbReference type="AlphaFoldDB" id="V2Y9E1"/>
<accession>V2Y9E1</accession>
<dbReference type="Gene3D" id="3.30.70.330">
    <property type="match status" value="1"/>
</dbReference>
<organism evidence="3 4">
    <name type="scientific">Catonella morbi ATCC 51271</name>
    <dbReference type="NCBI Taxonomy" id="592026"/>
    <lineage>
        <taxon>Bacteria</taxon>
        <taxon>Bacillati</taxon>
        <taxon>Bacillota</taxon>
        <taxon>Clostridia</taxon>
        <taxon>Lachnospirales</taxon>
        <taxon>Lachnospiraceae</taxon>
        <taxon>Catonella</taxon>
    </lineage>
</organism>
<dbReference type="SMART" id="SM00363">
    <property type="entry name" value="S4"/>
    <property type="match status" value="1"/>
</dbReference>
<dbReference type="InterPro" id="IPR012677">
    <property type="entry name" value="Nucleotide-bd_a/b_plait_sf"/>
</dbReference>
<dbReference type="PROSITE" id="PS50889">
    <property type="entry name" value="S4"/>
    <property type="match status" value="1"/>
</dbReference>
<dbReference type="EMBL" id="ACIL03000002">
    <property type="protein sequence ID" value="ESL04722.1"/>
    <property type="molecule type" value="Genomic_DNA"/>
</dbReference>
<dbReference type="eggNOG" id="COG2302">
    <property type="taxonomic scope" value="Bacteria"/>
</dbReference>
<proteinExistence type="predicted"/>